<dbReference type="Proteomes" id="UP000887578">
    <property type="component" value="Unplaced"/>
</dbReference>
<dbReference type="WBParaSite" id="PDA_v2.g15306.t1">
    <property type="protein sequence ID" value="PDA_v2.g15306.t1"/>
    <property type="gene ID" value="PDA_v2.g15306"/>
</dbReference>
<protein>
    <submittedName>
        <fullName evidence="2">F-box domain-containing protein</fullName>
    </submittedName>
</protein>
<name>A0A914PI23_9BILA</name>
<evidence type="ECO:0000313" key="2">
    <source>
        <dbReference type="WBParaSite" id="PDA_v2.g15306.t1"/>
    </source>
</evidence>
<accession>A0A914PI23</accession>
<reference evidence="2" key="1">
    <citation type="submission" date="2022-11" db="UniProtKB">
        <authorList>
            <consortium name="WormBaseParasite"/>
        </authorList>
    </citation>
    <scope>IDENTIFICATION</scope>
</reference>
<dbReference type="AlphaFoldDB" id="A0A914PI23"/>
<keyword evidence="1" id="KW-1185">Reference proteome</keyword>
<evidence type="ECO:0000313" key="1">
    <source>
        <dbReference type="Proteomes" id="UP000887578"/>
    </source>
</evidence>
<proteinExistence type="predicted"/>
<sequence>MITFNTNGMVRQHFAFKDPFMDYIFKNLKPEHLIKLYQCCKYFYAKFRRNIIRHLEIVPDGEKETLDPTKTVICVSNHFLSTIKDFWLTDSYTNHGGIALLPEFFHCCIKKLESLNGIDWSGYKKLAKAGTIEELNIVECLYFPVEYGYVMYAPVESIIAEVPNAKSIEISNAHFTEESCEALLSVNHNVKFSTFVLRNITPLRLFEYQLFKEFILKNAEPECNVRIGFELLDEDDVGARLLNETLLILGKLYNERIKLDLKMKNNLEIML</sequence>
<organism evidence="1 2">
    <name type="scientific">Panagrolaimus davidi</name>
    <dbReference type="NCBI Taxonomy" id="227884"/>
    <lineage>
        <taxon>Eukaryota</taxon>
        <taxon>Metazoa</taxon>
        <taxon>Ecdysozoa</taxon>
        <taxon>Nematoda</taxon>
        <taxon>Chromadorea</taxon>
        <taxon>Rhabditida</taxon>
        <taxon>Tylenchina</taxon>
        <taxon>Panagrolaimomorpha</taxon>
        <taxon>Panagrolaimoidea</taxon>
        <taxon>Panagrolaimidae</taxon>
        <taxon>Panagrolaimus</taxon>
    </lineage>
</organism>